<comment type="similarity">
    <text evidence="2">Belongs to the bacteroidetes fimbrillin superfamily. FimB/Mfa2 family.</text>
</comment>
<evidence type="ECO:0000313" key="9">
    <source>
        <dbReference type="Proteomes" id="UP000555103"/>
    </source>
</evidence>
<comment type="caution">
    <text evidence="8">The sequence shown here is derived from an EMBL/GenBank/DDBJ whole genome shotgun (WGS) entry which is preliminary data.</text>
</comment>
<evidence type="ECO:0008006" key="10">
    <source>
        <dbReference type="Google" id="ProtNLM"/>
    </source>
</evidence>
<reference evidence="8 9" key="1">
    <citation type="submission" date="2020-08" db="EMBL/GenBank/DDBJ databases">
        <title>Genomic Encyclopedia of Type Strains, Phase IV (KMG-IV): sequencing the most valuable type-strain genomes for metagenomic binning, comparative biology and taxonomic classification.</title>
        <authorList>
            <person name="Goeker M."/>
        </authorList>
    </citation>
    <scope>NUCLEOTIDE SEQUENCE [LARGE SCALE GENOMIC DNA]</scope>
    <source>
        <strain evidence="8 9">DSM 104969</strain>
    </source>
</reference>
<dbReference type="Proteomes" id="UP000555103">
    <property type="component" value="Unassembled WGS sequence"/>
</dbReference>
<protein>
    <recommendedName>
        <fullName evidence="10">Fimbrillin-A associated anchor protein Mfa1 and Mfa2</fullName>
    </recommendedName>
</protein>
<accession>A0A840CP63</accession>
<dbReference type="Pfam" id="PF08842">
    <property type="entry name" value="Mfa2"/>
    <property type="match status" value="1"/>
</dbReference>
<evidence type="ECO:0000313" key="8">
    <source>
        <dbReference type="EMBL" id="MBB4035324.1"/>
    </source>
</evidence>
<evidence type="ECO:0000256" key="3">
    <source>
        <dbReference type="ARBA" id="ARBA00022729"/>
    </source>
</evidence>
<keyword evidence="4" id="KW-0472">Membrane</keyword>
<evidence type="ECO:0000256" key="5">
    <source>
        <dbReference type="ARBA" id="ARBA00023139"/>
    </source>
</evidence>
<evidence type="ECO:0000256" key="6">
    <source>
        <dbReference type="ARBA" id="ARBA00023237"/>
    </source>
</evidence>
<name>A0A840CP63_9BACT</name>
<dbReference type="GO" id="GO:0009279">
    <property type="term" value="C:cell outer membrane"/>
    <property type="evidence" value="ECO:0007669"/>
    <property type="project" value="UniProtKB-SubCell"/>
</dbReference>
<keyword evidence="9" id="KW-1185">Reference proteome</keyword>
<dbReference type="RefSeq" id="WP_183306253.1">
    <property type="nucleotide sequence ID" value="NZ_JACIEP010000003.1"/>
</dbReference>
<keyword evidence="6" id="KW-0998">Cell outer membrane</keyword>
<gene>
    <name evidence="8" type="ORF">GGR21_001213</name>
</gene>
<dbReference type="AlphaFoldDB" id="A0A840CP63"/>
<dbReference type="EMBL" id="JACIEP010000003">
    <property type="protein sequence ID" value="MBB4035324.1"/>
    <property type="molecule type" value="Genomic_DNA"/>
</dbReference>
<sequence>MNKSRTIYLSFDSLISVFKACMKVIILTLLLLLSGCDGDKVTDEDDSSQPAPNVTMSLKSGSNPVFMSNALIYVFRNNDQFVERKWNVTKNGNVLSTYMNVGTWNLVLLTCDKDIQGDIILPPYGGDNSNPMWKTEYTTPAEEFLSQTPAELRYASLPGVVITETDKREVQATLDRNVAKIQVILEEYSGFDNITAGVKDNNAFVDLLSVPTTLNWAGGYYPDKDNPDNSGNTPIREYLNFKYDTNNELVADTVNFIVPAHRGLDALDITTHKLRFKISMPLKGESYFGKTETPIEISHVPKVNSIIQLKLNFRGEPGTNLDLKVTVKDWVDVDQEVTFE</sequence>
<organism evidence="8 9">
    <name type="scientific">Dysgonomonas hofstadii</name>
    <dbReference type="NCBI Taxonomy" id="637886"/>
    <lineage>
        <taxon>Bacteria</taxon>
        <taxon>Pseudomonadati</taxon>
        <taxon>Bacteroidota</taxon>
        <taxon>Bacteroidia</taxon>
        <taxon>Bacteroidales</taxon>
        <taxon>Dysgonomonadaceae</taxon>
        <taxon>Dysgonomonas</taxon>
    </lineage>
</organism>
<evidence type="ECO:0000256" key="4">
    <source>
        <dbReference type="ARBA" id="ARBA00023136"/>
    </source>
</evidence>
<keyword evidence="5" id="KW-0564">Palmitate</keyword>
<proteinExistence type="inferred from homology"/>
<dbReference type="InterPro" id="IPR014941">
    <property type="entry name" value="FimB/Mfa2/Mfa3"/>
</dbReference>
<comment type="subcellular location">
    <subcellularLocation>
        <location evidence="1">Cell outer membrane</location>
    </subcellularLocation>
</comment>
<evidence type="ECO:0000256" key="7">
    <source>
        <dbReference type="ARBA" id="ARBA00023288"/>
    </source>
</evidence>
<evidence type="ECO:0000256" key="2">
    <source>
        <dbReference type="ARBA" id="ARBA00007248"/>
    </source>
</evidence>
<keyword evidence="3" id="KW-0732">Signal</keyword>
<keyword evidence="7" id="KW-0449">Lipoprotein</keyword>
<evidence type="ECO:0000256" key="1">
    <source>
        <dbReference type="ARBA" id="ARBA00004442"/>
    </source>
</evidence>